<gene>
    <name evidence="2" type="ORF">ALOHA_HF4000APKG10I20ctg7g15</name>
</gene>
<evidence type="ECO:0000256" key="1">
    <source>
        <dbReference type="SAM" id="MobiDB-lite"/>
    </source>
</evidence>
<reference evidence="2" key="1">
    <citation type="journal article" date="2008" name="ISME J.">
        <title>Genomic patterns of recombination, clonal divergence and environment in marine microbial populations.</title>
        <authorList>
            <person name="Konstantinidis K.T."/>
            <person name="Delong E.F."/>
        </authorList>
    </citation>
    <scope>NUCLEOTIDE SEQUENCE</scope>
</reference>
<name>B3TCB9_9ARCH</name>
<evidence type="ECO:0000313" key="2">
    <source>
        <dbReference type="EMBL" id="ABZ10234.1"/>
    </source>
</evidence>
<accession>B3TCB9</accession>
<dbReference type="AlphaFoldDB" id="B3TCB9"/>
<sequence length="53" mass="6039">MFKFIKGRRNQRLQCTLMQIPLQGIKYKRLKSHTPSGEGMKINKGTPHATPDG</sequence>
<organism evidence="2">
    <name type="scientific">uncultured marine crenarchaeote HF4000_APKG10I20</name>
    <dbReference type="NCBI Taxonomy" id="455612"/>
    <lineage>
        <taxon>Archaea</taxon>
        <taxon>Nitrososphaerota</taxon>
        <taxon>Nitrososphaeria</taxon>
        <taxon>Nitrosopumilales</taxon>
        <taxon>environmental samples</taxon>
    </lineage>
</organism>
<feature type="region of interest" description="Disordered" evidence="1">
    <location>
        <begin position="32"/>
        <end position="53"/>
    </location>
</feature>
<dbReference type="EMBL" id="EU016670">
    <property type="protein sequence ID" value="ABZ10234.1"/>
    <property type="molecule type" value="Genomic_DNA"/>
</dbReference>
<proteinExistence type="predicted"/>
<protein>
    <submittedName>
        <fullName evidence="2">Uncharacterized protein</fullName>
    </submittedName>
</protein>